<dbReference type="AlphaFoldDB" id="A0A510UUG8"/>
<comment type="caution">
    <text evidence="4">The sequence shown here is derived from an EMBL/GenBank/DDBJ whole genome shotgun (WGS) entry which is preliminary data.</text>
</comment>
<feature type="domain" description="N-acetyltransferase" evidence="3">
    <location>
        <begin position="1"/>
        <end position="149"/>
    </location>
</feature>
<gene>
    <name evidence="4" type="ORF">CPE01_20570</name>
</gene>
<dbReference type="SUPFAM" id="SSF55729">
    <property type="entry name" value="Acyl-CoA N-acyltransferases (Nat)"/>
    <property type="match status" value="1"/>
</dbReference>
<dbReference type="GO" id="GO:0008080">
    <property type="term" value="F:N-acetyltransferase activity"/>
    <property type="evidence" value="ECO:0007669"/>
    <property type="project" value="TreeGrafter"/>
</dbReference>
<keyword evidence="2" id="KW-0012">Acyltransferase</keyword>
<keyword evidence="1 4" id="KW-0808">Transferase</keyword>
<dbReference type="InterPro" id="IPR051016">
    <property type="entry name" value="Diverse_Substrate_AcTransf"/>
</dbReference>
<name>A0A510UUG8_9CELL</name>
<dbReference type="InterPro" id="IPR000182">
    <property type="entry name" value="GNAT_dom"/>
</dbReference>
<dbReference type="Pfam" id="PF00583">
    <property type="entry name" value="Acetyltransf_1"/>
    <property type="match status" value="1"/>
</dbReference>
<proteinExistence type="predicted"/>
<accession>A0A510UUG8</accession>
<dbReference type="PANTHER" id="PTHR10545">
    <property type="entry name" value="DIAMINE N-ACETYLTRANSFERASE"/>
    <property type="match status" value="1"/>
</dbReference>
<sequence>MTVRRVTADDHDGWAALFAGYREFYQLPDDPAAVATTWSWVVGEQHGMTGLVAEARDGSLVGLAHVRTFARPSIGSVGLFLDDLFTDPAARRSGVGAALLRAVSDLAAQRGASVVRWITAADNVTARALYDELGAQTPWVTYDMVPQRY</sequence>
<protein>
    <submittedName>
        <fullName evidence="4">N-acetyltransferase</fullName>
    </submittedName>
</protein>
<dbReference type="EMBL" id="BJUA01000009">
    <property type="protein sequence ID" value="GEK18324.1"/>
    <property type="molecule type" value="Genomic_DNA"/>
</dbReference>
<evidence type="ECO:0000313" key="5">
    <source>
        <dbReference type="Proteomes" id="UP000321386"/>
    </source>
</evidence>
<dbReference type="PANTHER" id="PTHR10545:SF42">
    <property type="entry name" value="ACETYLTRANSFERASE"/>
    <property type="match status" value="1"/>
</dbReference>
<dbReference type="InterPro" id="IPR016181">
    <property type="entry name" value="Acyl_CoA_acyltransferase"/>
</dbReference>
<evidence type="ECO:0000313" key="4">
    <source>
        <dbReference type="EMBL" id="GEK18324.1"/>
    </source>
</evidence>
<reference evidence="4 5" key="1">
    <citation type="submission" date="2019-07" db="EMBL/GenBank/DDBJ databases">
        <title>Whole genome shotgun sequence of Cellulomonas persica NBRC 101101.</title>
        <authorList>
            <person name="Hosoyama A."/>
            <person name="Uohara A."/>
            <person name="Ohji S."/>
            <person name="Ichikawa N."/>
        </authorList>
    </citation>
    <scope>NUCLEOTIDE SEQUENCE [LARGE SCALE GENOMIC DNA]</scope>
    <source>
        <strain evidence="4 5">NBRC 101101</strain>
    </source>
</reference>
<dbReference type="Gene3D" id="3.40.630.30">
    <property type="match status" value="1"/>
</dbReference>
<organism evidence="4 5">
    <name type="scientific">Cellulomonas persica</name>
    <dbReference type="NCBI Taxonomy" id="76861"/>
    <lineage>
        <taxon>Bacteria</taxon>
        <taxon>Bacillati</taxon>
        <taxon>Actinomycetota</taxon>
        <taxon>Actinomycetes</taxon>
        <taxon>Micrococcales</taxon>
        <taxon>Cellulomonadaceae</taxon>
        <taxon>Cellulomonas</taxon>
    </lineage>
</organism>
<evidence type="ECO:0000256" key="1">
    <source>
        <dbReference type="ARBA" id="ARBA00022679"/>
    </source>
</evidence>
<dbReference type="Proteomes" id="UP000321386">
    <property type="component" value="Unassembled WGS sequence"/>
</dbReference>
<evidence type="ECO:0000256" key="2">
    <source>
        <dbReference type="ARBA" id="ARBA00023315"/>
    </source>
</evidence>
<dbReference type="CDD" id="cd04301">
    <property type="entry name" value="NAT_SF"/>
    <property type="match status" value="1"/>
</dbReference>
<keyword evidence="5" id="KW-1185">Reference proteome</keyword>
<evidence type="ECO:0000259" key="3">
    <source>
        <dbReference type="PROSITE" id="PS51186"/>
    </source>
</evidence>
<dbReference type="PROSITE" id="PS51186">
    <property type="entry name" value="GNAT"/>
    <property type="match status" value="1"/>
</dbReference>